<accession>A0A7J5AI51</accession>
<feature type="domain" description="Fatty acid hydroxylase" evidence="6">
    <location>
        <begin position="127"/>
        <end position="273"/>
    </location>
</feature>
<feature type="transmembrane region" description="Helical" evidence="5">
    <location>
        <begin position="80"/>
        <end position="99"/>
    </location>
</feature>
<evidence type="ECO:0000256" key="2">
    <source>
        <dbReference type="ARBA" id="ARBA00022692"/>
    </source>
</evidence>
<name>A0A7J5AI51_9FLAO</name>
<dbReference type="EMBL" id="WAAU01000014">
    <property type="protein sequence ID" value="KAB1157292.1"/>
    <property type="molecule type" value="Genomic_DNA"/>
</dbReference>
<dbReference type="Pfam" id="PF04116">
    <property type="entry name" value="FA_hydroxylase"/>
    <property type="match status" value="1"/>
</dbReference>
<evidence type="ECO:0000256" key="4">
    <source>
        <dbReference type="ARBA" id="ARBA00023136"/>
    </source>
</evidence>
<organism evidence="7 8">
    <name type="scientific">Tenacibaculum aiptasiae</name>
    <dbReference type="NCBI Taxonomy" id="426481"/>
    <lineage>
        <taxon>Bacteria</taxon>
        <taxon>Pseudomonadati</taxon>
        <taxon>Bacteroidota</taxon>
        <taxon>Flavobacteriia</taxon>
        <taxon>Flavobacteriales</taxon>
        <taxon>Flavobacteriaceae</taxon>
        <taxon>Tenacibaculum</taxon>
    </lineage>
</organism>
<reference evidence="7 8" key="1">
    <citation type="submission" date="2019-09" db="EMBL/GenBank/DDBJ databases">
        <authorList>
            <person name="Cao W.R."/>
        </authorList>
    </citation>
    <scope>NUCLEOTIDE SEQUENCE [LARGE SCALE GENOMIC DNA]</scope>
    <source>
        <strain evidence="8">a4</strain>
    </source>
</reference>
<dbReference type="GO" id="GO:0016491">
    <property type="term" value="F:oxidoreductase activity"/>
    <property type="evidence" value="ECO:0007669"/>
    <property type="project" value="InterPro"/>
</dbReference>
<evidence type="ECO:0000313" key="7">
    <source>
        <dbReference type="EMBL" id="KAB1157292.1"/>
    </source>
</evidence>
<dbReference type="InterPro" id="IPR050307">
    <property type="entry name" value="Sterol_Desaturase_Related"/>
</dbReference>
<dbReference type="Proteomes" id="UP000467305">
    <property type="component" value="Unassembled WGS sequence"/>
</dbReference>
<comment type="subcellular location">
    <subcellularLocation>
        <location evidence="1">Membrane</location>
    </subcellularLocation>
</comment>
<dbReference type="GO" id="GO:0016020">
    <property type="term" value="C:membrane"/>
    <property type="evidence" value="ECO:0007669"/>
    <property type="project" value="UniProtKB-SubCell"/>
</dbReference>
<evidence type="ECO:0000256" key="1">
    <source>
        <dbReference type="ARBA" id="ARBA00004370"/>
    </source>
</evidence>
<keyword evidence="2 5" id="KW-0812">Transmembrane</keyword>
<dbReference type="PANTHER" id="PTHR11863">
    <property type="entry name" value="STEROL DESATURASE"/>
    <property type="match status" value="1"/>
</dbReference>
<dbReference type="GO" id="GO:0005506">
    <property type="term" value="F:iron ion binding"/>
    <property type="evidence" value="ECO:0007669"/>
    <property type="project" value="InterPro"/>
</dbReference>
<keyword evidence="3 5" id="KW-1133">Transmembrane helix</keyword>
<evidence type="ECO:0000259" key="6">
    <source>
        <dbReference type="Pfam" id="PF04116"/>
    </source>
</evidence>
<gene>
    <name evidence="7" type="ORF">F7018_10190</name>
</gene>
<feature type="transmembrane region" description="Helical" evidence="5">
    <location>
        <begin position="203"/>
        <end position="222"/>
    </location>
</feature>
<dbReference type="InterPro" id="IPR006694">
    <property type="entry name" value="Fatty_acid_hydroxylase"/>
</dbReference>
<comment type="caution">
    <text evidence="7">The sequence shown here is derived from an EMBL/GenBank/DDBJ whole genome shotgun (WGS) entry which is preliminary data.</text>
</comment>
<evidence type="ECO:0000256" key="3">
    <source>
        <dbReference type="ARBA" id="ARBA00022989"/>
    </source>
</evidence>
<feature type="transmembrane region" description="Helical" evidence="5">
    <location>
        <begin position="120"/>
        <end position="142"/>
    </location>
</feature>
<evidence type="ECO:0000256" key="5">
    <source>
        <dbReference type="SAM" id="Phobius"/>
    </source>
</evidence>
<dbReference type="GO" id="GO:0008610">
    <property type="term" value="P:lipid biosynthetic process"/>
    <property type="evidence" value="ECO:0007669"/>
    <property type="project" value="InterPro"/>
</dbReference>
<keyword evidence="4 5" id="KW-0472">Membrane</keyword>
<keyword evidence="8" id="KW-1185">Reference proteome</keyword>
<dbReference type="OrthoDB" id="9770329at2"/>
<proteinExistence type="predicted"/>
<sequence>MLDYIINIIQKGLNMPFSYFQNPSKRIYILYLFTAMLLALYTFKKIKPKVNFVQYLLPKKIWFSSSAFIDYYLIFINSFIKLLCIAPYLIYGLYIAFYTNEFLINQFGYPKMAINSIKILLLYTFTLTILNDFFSFLIHYAMHKIPFLWEFHKIHHSATSLTPITQYRLHPVELIINNIRGIIIFGLTTGFFEFLSGNAVHKVMFLGANIFSFFFFVFGANLRHSHVRFTYFNWLEYIFISPFQHQIHHSNNENHFNKNMGAKLAIWDWMFGTLVRSEEIKKVKFGLGLKDDENYNTLTKNLYKPFSNLWQKLKKAFY</sequence>
<dbReference type="AlphaFoldDB" id="A0A7J5AI51"/>
<feature type="transmembrane region" description="Helical" evidence="5">
    <location>
        <begin position="27"/>
        <end position="43"/>
    </location>
</feature>
<evidence type="ECO:0000313" key="8">
    <source>
        <dbReference type="Proteomes" id="UP000467305"/>
    </source>
</evidence>
<dbReference type="RefSeq" id="WP_150899961.1">
    <property type="nucleotide sequence ID" value="NZ_WAAU01000014.1"/>
</dbReference>
<protein>
    <submittedName>
        <fullName evidence="7">Sterol desaturase family protein</fullName>
    </submittedName>
</protein>